<sequence>MRPEFSMPAGSYPAAVRKYVQDSEGEFSKSVFARFVTIRSIFKIGTFFSKLCPPLVVLSSPV</sequence>
<keyword evidence="2" id="KW-1185">Reference proteome</keyword>
<dbReference type="Proteomes" id="UP000199126">
    <property type="component" value="Unassembled WGS sequence"/>
</dbReference>
<gene>
    <name evidence="1" type="ORF">SAMN04487948_11582</name>
</gene>
<reference evidence="2" key="1">
    <citation type="submission" date="2016-10" db="EMBL/GenBank/DDBJ databases">
        <authorList>
            <person name="Varghese N."/>
            <person name="Submissions S."/>
        </authorList>
    </citation>
    <scope>NUCLEOTIDE SEQUENCE [LARGE SCALE GENOMIC DNA]</scope>
    <source>
        <strain evidence="2">CGMCC 1.10121</strain>
    </source>
</reference>
<accession>A0A1H8VC39</accession>
<proteinExistence type="predicted"/>
<dbReference type="EMBL" id="FODV01000015">
    <property type="protein sequence ID" value="SEP12966.1"/>
    <property type="molecule type" value="Genomic_DNA"/>
</dbReference>
<evidence type="ECO:0000313" key="1">
    <source>
        <dbReference type="EMBL" id="SEP12966.1"/>
    </source>
</evidence>
<name>A0A1H8VC39_9EURY</name>
<organism evidence="1 2">
    <name type="scientific">Halogranum amylolyticum</name>
    <dbReference type="NCBI Taxonomy" id="660520"/>
    <lineage>
        <taxon>Archaea</taxon>
        <taxon>Methanobacteriati</taxon>
        <taxon>Methanobacteriota</taxon>
        <taxon>Stenosarchaea group</taxon>
        <taxon>Halobacteria</taxon>
        <taxon>Halobacteriales</taxon>
        <taxon>Haloferacaceae</taxon>
    </lineage>
</organism>
<evidence type="ECO:0000313" key="2">
    <source>
        <dbReference type="Proteomes" id="UP000199126"/>
    </source>
</evidence>
<protein>
    <submittedName>
        <fullName evidence="1">Uncharacterized protein</fullName>
    </submittedName>
</protein>
<dbReference type="AlphaFoldDB" id="A0A1H8VC39"/>